<sequence>MADNPTIVFAPGAWCEPDIYDAVRDILKEKGYPTFAVAHPSINSPTPGVTTLADDSASLASTLESLADEGKQILLAVHSYGGCVGSCAVEGLDIESHRKQGKKGGVIMLMYIAAFVLPKGRSLKDGLGGNFQEWMVFDDKVCRPSPSTDDRLYFDCPAHYLTRADGSSTKLSASTTSRLVFSGPVTYEPWRDIPTAYFVCDGDNALPVEVQRVMVEVLKEGALVQPLLTEVKSSHFPMWSVPEILAEALVEAAGKGMAEAGIKK</sequence>
<reference evidence="2 3" key="1">
    <citation type="journal article" date="2013" name="PLoS Genet.">
        <title>The genome and development-dependent transcriptomes of Pyronema confluens: a window into fungal evolution.</title>
        <authorList>
            <person name="Traeger S."/>
            <person name="Altegoer F."/>
            <person name="Freitag M."/>
            <person name="Gabaldon T."/>
            <person name="Kempken F."/>
            <person name="Kumar A."/>
            <person name="Marcet-Houben M."/>
            <person name="Poggeler S."/>
            <person name="Stajich J.E."/>
            <person name="Nowrousian M."/>
        </authorList>
    </citation>
    <scope>NUCLEOTIDE SEQUENCE [LARGE SCALE GENOMIC DNA]</scope>
    <source>
        <strain evidence="3">CBS 100304</strain>
        <tissue evidence="2">Vegetative mycelium</tissue>
    </source>
</reference>
<dbReference type="SUPFAM" id="SSF53474">
    <property type="entry name" value="alpha/beta-Hydrolases"/>
    <property type="match status" value="1"/>
</dbReference>
<keyword evidence="3" id="KW-1185">Reference proteome</keyword>
<dbReference type="eggNOG" id="ENOG502S15T">
    <property type="taxonomic scope" value="Eukaryota"/>
</dbReference>
<dbReference type="EMBL" id="HF935685">
    <property type="protein sequence ID" value="CCX12234.1"/>
    <property type="molecule type" value="Genomic_DNA"/>
</dbReference>
<evidence type="ECO:0000313" key="3">
    <source>
        <dbReference type="Proteomes" id="UP000018144"/>
    </source>
</evidence>
<dbReference type="Pfam" id="PF12697">
    <property type="entry name" value="Abhydrolase_6"/>
    <property type="match status" value="1"/>
</dbReference>
<dbReference type="InterPro" id="IPR029058">
    <property type="entry name" value="AB_hydrolase_fold"/>
</dbReference>
<organism evidence="2 3">
    <name type="scientific">Pyronema omphalodes (strain CBS 100304)</name>
    <name type="common">Pyronema confluens</name>
    <dbReference type="NCBI Taxonomy" id="1076935"/>
    <lineage>
        <taxon>Eukaryota</taxon>
        <taxon>Fungi</taxon>
        <taxon>Dikarya</taxon>
        <taxon>Ascomycota</taxon>
        <taxon>Pezizomycotina</taxon>
        <taxon>Pezizomycetes</taxon>
        <taxon>Pezizales</taxon>
        <taxon>Pyronemataceae</taxon>
        <taxon>Pyronema</taxon>
    </lineage>
</organism>
<feature type="domain" description="AB hydrolase-1" evidence="1">
    <location>
        <begin position="7"/>
        <end position="248"/>
    </location>
</feature>
<dbReference type="Proteomes" id="UP000018144">
    <property type="component" value="Unassembled WGS sequence"/>
</dbReference>
<name>U4LIR4_PYROM</name>
<dbReference type="OrthoDB" id="408373at2759"/>
<evidence type="ECO:0000313" key="2">
    <source>
        <dbReference type="EMBL" id="CCX12234.1"/>
    </source>
</evidence>
<protein>
    <submittedName>
        <fullName evidence="2">Similar to similar to An03g05620 [Aspergillus kawachii IFO 4308] acc. no. GAA90935</fullName>
    </submittedName>
</protein>
<dbReference type="InterPro" id="IPR000073">
    <property type="entry name" value="AB_hydrolase_1"/>
</dbReference>
<evidence type="ECO:0000259" key="1">
    <source>
        <dbReference type="Pfam" id="PF12697"/>
    </source>
</evidence>
<dbReference type="PANTHER" id="PTHR37017:SF11">
    <property type="entry name" value="ESTERASE_LIPASE_THIOESTERASE DOMAIN-CONTAINING PROTEIN"/>
    <property type="match status" value="1"/>
</dbReference>
<accession>U4LIR4</accession>
<dbReference type="Gene3D" id="3.40.50.1820">
    <property type="entry name" value="alpha/beta hydrolase"/>
    <property type="match status" value="1"/>
</dbReference>
<dbReference type="AlphaFoldDB" id="U4LIR4"/>
<dbReference type="InterPro" id="IPR052897">
    <property type="entry name" value="Sec-Metab_Biosynth_Hydrolase"/>
</dbReference>
<gene>
    <name evidence="2" type="ORF">PCON_11828</name>
</gene>
<proteinExistence type="predicted"/>
<dbReference type="PANTHER" id="PTHR37017">
    <property type="entry name" value="AB HYDROLASE-1 DOMAIN-CONTAINING PROTEIN-RELATED"/>
    <property type="match status" value="1"/>
</dbReference>